<reference evidence="5" key="1">
    <citation type="journal article" date="2019" name="Int. J. Syst. Evol. Microbiol.">
        <title>The Global Catalogue of Microorganisms (GCM) 10K type strain sequencing project: providing services to taxonomists for standard genome sequencing and annotation.</title>
        <authorList>
            <consortium name="The Broad Institute Genomics Platform"/>
            <consortium name="The Broad Institute Genome Sequencing Center for Infectious Disease"/>
            <person name="Wu L."/>
            <person name="Ma J."/>
        </authorList>
    </citation>
    <scope>NUCLEOTIDE SEQUENCE [LARGE SCALE GENOMIC DNA]</scope>
    <source>
        <strain evidence="5">JCM 17975</strain>
    </source>
</reference>
<feature type="region of interest" description="Disordered" evidence="1">
    <location>
        <begin position="321"/>
        <end position="385"/>
    </location>
</feature>
<dbReference type="Pfam" id="PF06114">
    <property type="entry name" value="Peptidase_M78"/>
    <property type="match status" value="1"/>
</dbReference>
<evidence type="ECO:0000256" key="1">
    <source>
        <dbReference type="SAM" id="MobiDB-lite"/>
    </source>
</evidence>
<dbReference type="Pfam" id="PF08401">
    <property type="entry name" value="ArdcN"/>
    <property type="match status" value="1"/>
</dbReference>
<accession>A0ABP8XGQ2</accession>
<organism evidence="4 5">
    <name type="scientific">Promicromonospora umidemergens</name>
    <dbReference type="NCBI Taxonomy" id="629679"/>
    <lineage>
        <taxon>Bacteria</taxon>
        <taxon>Bacillati</taxon>
        <taxon>Actinomycetota</taxon>
        <taxon>Actinomycetes</taxon>
        <taxon>Micrococcales</taxon>
        <taxon>Promicromonosporaceae</taxon>
        <taxon>Promicromonospora</taxon>
    </lineage>
</organism>
<dbReference type="Proteomes" id="UP001500843">
    <property type="component" value="Unassembled WGS sequence"/>
</dbReference>
<feature type="domain" description="IrrE N-terminal-like" evidence="2">
    <location>
        <begin position="187"/>
        <end position="275"/>
    </location>
</feature>
<evidence type="ECO:0000313" key="5">
    <source>
        <dbReference type="Proteomes" id="UP001500843"/>
    </source>
</evidence>
<sequence length="385" mass="41589">MRKDSRTLDQKIADRKAKVDALHEKLTVAVAELITPEDWRRALEFAAKFRRYSFGNTMLIWVQNAQAHEAGLVPAGPPEYVAGYKQWKKLGRHVIKDMAGFQILAPVEGRVAVSEDGSYRRLARGETPEPHETIDTRVVGWAPAYVWPLALTDGDPVPTKPVAPSPQLLQGQAPAGLFDGVKKVIEAKGFTVGDAPATGWPSSRNGLTDYDTKSVQLRADRDDVQRCKTLIHEAGHILLHDRTDQDAAQHRGIKEVEAESVALMVAAAHGMQTDDYSIPYVTTWASRVEGQDPSALVAQTAVRVRRAALEILGALDTVLVPDSDPPGLDQSAKPERAARSGTRRRAAALSTGVTEATALPGGDSVGSELGVPDRARPVSTTGIGR</sequence>
<dbReference type="InterPro" id="IPR013610">
    <property type="entry name" value="ArdC_N"/>
</dbReference>
<dbReference type="RefSeq" id="WP_253873202.1">
    <property type="nucleotide sequence ID" value="NZ_BAABHM010000013.1"/>
</dbReference>
<dbReference type="EMBL" id="BAABHM010000013">
    <property type="protein sequence ID" value="GAA4707765.1"/>
    <property type="molecule type" value="Genomic_DNA"/>
</dbReference>
<feature type="domain" description="N-terminal" evidence="3">
    <location>
        <begin position="39"/>
        <end position="105"/>
    </location>
</feature>
<comment type="caution">
    <text evidence="4">The sequence shown here is derived from an EMBL/GenBank/DDBJ whole genome shotgun (WGS) entry which is preliminary data.</text>
</comment>
<evidence type="ECO:0000259" key="2">
    <source>
        <dbReference type="Pfam" id="PF06114"/>
    </source>
</evidence>
<evidence type="ECO:0000259" key="3">
    <source>
        <dbReference type="Pfam" id="PF08401"/>
    </source>
</evidence>
<protein>
    <recommendedName>
        <fullName evidence="6">Antirestriction protein ArdC</fullName>
    </recommendedName>
</protein>
<gene>
    <name evidence="4" type="ORF">GCM10023198_32830</name>
</gene>
<evidence type="ECO:0000313" key="4">
    <source>
        <dbReference type="EMBL" id="GAA4707765.1"/>
    </source>
</evidence>
<evidence type="ECO:0008006" key="6">
    <source>
        <dbReference type="Google" id="ProtNLM"/>
    </source>
</evidence>
<keyword evidence="5" id="KW-1185">Reference proteome</keyword>
<name>A0ABP8XGQ2_9MICO</name>
<dbReference type="InterPro" id="IPR010359">
    <property type="entry name" value="IrrE_HExxH"/>
</dbReference>
<proteinExistence type="predicted"/>